<dbReference type="PANTHER" id="PTHR21314">
    <property type="entry name" value="QUEUOSINE 5'-PHOSPHATE N-GLYCOSYLASE_HYDROLASE-RELATED"/>
    <property type="match status" value="1"/>
</dbReference>
<evidence type="ECO:0000313" key="8">
    <source>
        <dbReference type="Proteomes" id="UP000261600"/>
    </source>
</evidence>
<dbReference type="InterPro" id="IPR019438">
    <property type="entry name" value="Q_salvage"/>
</dbReference>
<dbReference type="EC" id="3.2.2.-" evidence="6"/>
<comment type="similarity">
    <text evidence="2 6">Belongs to the QNG1 protein family.</text>
</comment>
<dbReference type="OrthoDB" id="416777at2759"/>
<keyword evidence="8" id="KW-1185">Reference proteome</keyword>
<keyword evidence="1 6" id="KW-0378">Hydrolase</keyword>
<dbReference type="GO" id="GO:0016787">
    <property type="term" value="F:hydrolase activity"/>
    <property type="evidence" value="ECO:0007669"/>
    <property type="project" value="UniProtKB-KW"/>
</dbReference>
<organism evidence="7 8">
    <name type="scientific">Monopterus albus</name>
    <name type="common">Swamp eel</name>
    <dbReference type="NCBI Taxonomy" id="43700"/>
    <lineage>
        <taxon>Eukaryota</taxon>
        <taxon>Metazoa</taxon>
        <taxon>Chordata</taxon>
        <taxon>Craniata</taxon>
        <taxon>Vertebrata</taxon>
        <taxon>Euteleostomi</taxon>
        <taxon>Actinopterygii</taxon>
        <taxon>Neopterygii</taxon>
        <taxon>Teleostei</taxon>
        <taxon>Neoteleostei</taxon>
        <taxon>Acanthomorphata</taxon>
        <taxon>Anabantaria</taxon>
        <taxon>Synbranchiformes</taxon>
        <taxon>Synbranchidae</taxon>
        <taxon>Monopterus</taxon>
    </lineage>
</organism>
<evidence type="ECO:0000256" key="5">
    <source>
        <dbReference type="ARBA" id="ARBA00048204"/>
    </source>
</evidence>
<dbReference type="STRING" id="43700.ENSMALP00000014390"/>
<proteinExistence type="inferred from homology"/>
<name>A0A3Q3JCA7_MONAL</name>
<evidence type="ECO:0000256" key="1">
    <source>
        <dbReference type="ARBA" id="ARBA00022801"/>
    </source>
</evidence>
<dbReference type="Ensembl" id="ENSMALT00000014696.1">
    <property type="protein sequence ID" value="ENSMALP00000014390.1"/>
    <property type="gene ID" value="ENSMALG00000010126.1"/>
</dbReference>
<dbReference type="Pfam" id="PF10343">
    <property type="entry name" value="Q_salvage"/>
    <property type="match status" value="1"/>
</dbReference>
<evidence type="ECO:0000256" key="4">
    <source>
        <dbReference type="ARBA" id="ARBA00035393"/>
    </source>
</evidence>
<evidence type="ECO:0000313" key="7">
    <source>
        <dbReference type="Ensembl" id="ENSMALP00000014390.1"/>
    </source>
</evidence>
<comment type="function">
    <text evidence="6">Catalyzes the hydrolysis of queuosine 5'-phosphate, releasing the nucleobase queuine (q). Is required for salvage of queuine from exogenous queuosine (Q) that is imported and then converted to queuosine 5'-phosphate intracellularly.</text>
</comment>
<reference evidence="7" key="2">
    <citation type="submission" date="2025-09" db="UniProtKB">
        <authorList>
            <consortium name="Ensembl"/>
        </authorList>
    </citation>
    <scope>IDENTIFICATION</scope>
</reference>
<evidence type="ECO:0000256" key="3">
    <source>
        <dbReference type="ARBA" id="ARBA00035306"/>
    </source>
</evidence>
<comment type="catalytic activity">
    <reaction evidence="5 6">
        <text>queuosine 5'-phosphate + H2O = queuine + D-ribose 5-phosphate</text>
        <dbReference type="Rhea" id="RHEA:75387"/>
        <dbReference type="ChEBI" id="CHEBI:15377"/>
        <dbReference type="ChEBI" id="CHEBI:17433"/>
        <dbReference type="ChEBI" id="CHEBI:78346"/>
        <dbReference type="ChEBI" id="CHEBI:194371"/>
    </reaction>
    <physiologicalReaction direction="left-to-right" evidence="5 6">
        <dbReference type="Rhea" id="RHEA:75388"/>
    </physiologicalReaction>
</comment>
<sequence>MKNIGLCGPSNKYCRVLNGKFVPKKTALLIRGGKVLHVHVSAASCRLYITIMETPLLPRESGRFIAEQSRDVFVEEEGVQKVAEMLFALRHSEDLSASNWKKANPLAPAPTSDQALNWVFVVDTMNFSFWPENETQQCEVTYKGNTYTGYMTLCAAITRAMEEGIPITDPKYFSQMSMEELAHVLRSDNETSMPMLQERHQVLTEGGHVLLEHGGSFRSFLSQAGNDAWKMVELIVEKIPSYRDEATYEGKKISFYKRAQILVADLWGIMEAKGEGDIINMDWLTMFPDYRVPQTLVYLGALRYSDTLMQTLKNGELLCSGDRREVEIRGCSVWVVELIKDHLWKLVQEREGHTCNINSAIIDFYLWPYAKKNHKKMAHIPIHHTRCIYY</sequence>
<dbReference type="Proteomes" id="UP000261600">
    <property type="component" value="Unplaced"/>
</dbReference>
<reference evidence="7" key="1">
    <citation type="submission" date="2025-08" db="UniProtKB">
        <authorList>
            <consortium name="Ensembl"/>
        </authorList>
    </citation>
    <scope>IDENTIFICATION</scope>
</reference>
<dbReference type="GO" id="GO:0006400">
    <property type="term" value="P:tRNA modification"/>
    <property type="evidence" value="ECO:0007669"/>
    <property type="project" value="TreeGrafter"/>
</dbReference>
<evidence type="ECO:0000256" key="2">
    <source>
        <dbReference type="ARBA" id="ARBA00035119"/>
    </source>
</evidence>
<dbReference type="AlphaFoldDB" id="A0A3Q3JCA7"/>
<evidence type="ECO:0000256" key="6">
    <source>
        <dbReference type="RuleBase" id="RU365002"/>
    </source>
</evidence>
<dbReference type="PANTHER" id="PTHR21314:SF0">
    <property type="entry name" value="QUEUOSINE 5'-PHOSPHATE N-GLYCOSYLASE_HYDROLASE"/>
    <property type="match status" value="1"/>
</dbReference>
<accession>A0A3Q3JCA7</accession>
<protein>
    <recommendedName>
        <fullName evidence="3 6">Queuosine 5'-phosphate N-glycosylase/hydrolase</fullName>
        <ecNumber evidence="6">3.2.2.-</ecNumber>
    </recommendedName>
    <alternativeName>
        <fullName evidence="4 6">Queuosine-nucleotide N-glycosylase/hydrolase</fullName>
    </alternativeName>
</protein>